<dbReference type="GeneID" id="28826603"/>
<dbReference type="PANTHER" id="PTHR11654">
    <property type="entry name" value="OLIGOPEPTIDE TRANSPORTER-RELATED"/>
    <property type="match status" value="1"/>
</dbReference>
<keyword evidence="6" id="KW-0813">Transport</keyword>
<dbReference type="OrthoDB" id="8904098at2759"/>
<dbReference type="AlphaFoldDB" id="A0A194X9B0"/>
<evidence type="ECO:0000313" key="9">
    <source>
        <dbReference type="Proteomes" id="UP000070700"/>
    </source>
</evidence>
<feature type="transmembrane region" description="Helical" evidence="7">
    <location>
        <begin position="480"/>
        <end position="501"/>
    </location>
</feature>
<organism evidence="8 9">
    <name type="scientific">Mollisia scopiformis</name>
    <name type="common">Conifer needle endophyte fungus</name>
    <name type="synonym">Phialocephala scopiformis</name>
    <dbReference type="NCBI Taxonomy" id="149040"/>
    <lineage>
        <taxon>Eukaryota</taxon>
        <taxon>Fungi</taxon>
        <taxon>Dikarya</taxon>
        <taxon>Ascomycota</taxon>
        <taxon>Pezizomycotina</taxon>
        <taxon>Leotiomycetes</taxon>
        <taxon>Helotiales</taxon>
        <taxon>Mollisiaceae</taxon>
        <taxon>Mollisia</taxon>
    </lineage>
</organism>
<dbReference type="GO" id="GO:0016020">
    <property type="term" value="C:membrane"/>
    <property type="evidence" value="ECO:0007669"/>
    <property type="project" value="UniProtKB-SubCell"/>
</dbReference>
<feature type="transmembrane region" description="Helical" evidence="7">
    <location>
        <begin position="126"/>
        <end position="147"/>
    </location>
</feature>
<dbReference type="EMBL" id="KQ947415">
    <property type="protein sequence ID" value="KUJ16756.1"/>
    <property type="molecule type" value="Genomic_DNA"/>
</dbReference>
<feature type="transmembrane region" description="Helical" evidence="7">
    <location>
        <begin position="97"/>
        <end position="120"/>
    </location>
</feature>
<feature type="transmembrane region" description="Helical" evidence="7">
    <location>
        <begin position="330"/>
        <end position="354"/>
    </location>
</feature>
<feature type="transmembrane region" description="Helical" evidence="7">
    <location>
        <begin position="366"/>
        <end position="388"/>
    </location>
</feature>
<keyword evidence="4 7" id="KW-1133">Transmembrane helix</keyword>
<dbReference type="GO" id="GO:0022857">
    <property type="term" value="F:transmembrane transporter activity"/>
    <property type="evidence" value="ECO:0007669"/>
    <property type="project" value="InterPro"/>
</dbReference>
<dbReference type="SUPFAM" id="SSF103473">
    <property type="entry name" value="MFS general substrate transporter"/>
    <property type="match status" value="1"/>
</dbReference>
<feature type="transmembrane region" description="Helical" evidence="7">
    <location>
        <begin position="451"/>
        <end position="474"/>
    </location>
</feature>
<accession>A0A194X9B0</accession>
<gene>
    <name evidence="8" type="ORF">LY89DRAFT_697126</name>
</gene>
<dbReference type="InterPro" id="IPR036259">
    <property type="entry name" value="MFS_trans_sf"/>
</dbReference>
<dbReference type="InterPro" id="IPR018456">
    <property type="entry name" value="PTR2_symporter_CS"/>
</dbReference>
<feature type="transmembrane region" description="Helical" evidence="7">
    <location>
        <begin position="292"/>
        <end position="310"/>
    </location>
</feature>
<feature type="transmembrane region" description="Helical" evidence="7">
    <location>
        <begin position="57"/>
        <end position="85"/>
    </location>
</feature>
<evidence type="ECO:0000256" key="6">
    <source>
        <dbReference type="RuleBase" id="RU003755"/>
    </source>
</evidence>
<feature type="transmembrane region" description="Helical" evidence="7">
    <location>
        <begin position="185"/>
        <end position="203"/>
    </location>
</feature>
<evidence type="ECO:0000256" key="1">
    <source>
        <dbReference type="ARBA" id="ARBA00004141"/>
    </source>
</evidence>
<feature type="transmembrane region" description="Helical" evidence="7">
    <location>
        <begin position="419"/>
        <end position="439"/>
    </location>
</feature>
<dbReference type="Gene3D" id="1.20.1250.20">
    <property type="entry name" value="MFS general substrate transporter like domains"/>
    <property type="match status" value="1"/>
</dbReference>
<sequence length="518" mass="56816">MSAGERHSLRRVPGRIPLAIWLISISTLLERFAYYSFIGPLQNYIQNSFHDPLRPGALGMGQSIASILNNAFLALSYITPMFAAVISDEHLGRFRTICWSMSIYITGVLILTITSIPALLEKGAGLPGLIVALLVISVGTSGVKAALPPFLADNCGTDAEELKVTKNGEKVVIDRDATREYAFNIYYWCVNVGALSRIPSTFMEKDIGFWSTYSMSTIFLCLSLLVFMSGFRLYVYAEREKNAIRPACSALVIAGKNGFRMEAARPEEVRARDGGVVDWDNKFITDLKTGLIACRTFLPIIVLTVCQNQLSTNTVSQAANMQTHGIPNDVLPNVNSITVVILMPLITHILYPLLRRFRIKFPPITRMALGFAFEVPAMAFAAGVQGWIYDSPPCYSAPRKCAASNNGLLPNAVNVAAQVPIYVLEGFSEAFAFPAMYEYAYTKAPKSMKAVVQAILSLAFAFAALLGIALSPTYHDPELLAMYASLAGAMCLTTILFYVFFRKYNAQEDSLNAGVNDD</sequence>
<evidence type="ECO:0000313" key="8">
    <source>
        <dbReference type="EMBL" id="KUJ16756.1"/>
    </source>
</evidence>
<dbReference type="KEGG" id="psco:LY89DRAFT_697126"/>
<dbReference type="Pfam" id="PF00854">
    <property type="entry name" value="PTR2"/>
    <property type="match status" value="1"/>
</dbReference>
<dbReference type="RefSeq" id="XP_018071111.1">
    <property type="nucleotide sequence ID" value="XM_018216877.1"/>
</dbReference>
<evidence type="ECO:0000256" key="3">
    <source>
        <dbReference type="ARBA" id="ARBA00022692"/>
    </source>
</evidence>
<comment type="subcellular location">
    <subcellularLocation>
        <location evidence="1 6">Membrane</location>
        <topology evidence="1 6">Multi-pass membrane protein</topology>
    </subcellularLocation>
</comment>
<feature type="transmembrane region" description="Helical" evidence="7">
    <location>
        <begin position="215"/>
        <end position="235"/>
    </location>
</feature>
<feature type="transmembrane region" description="Helical" evidence="7">
    <location>
        <begin position="16"/>
        <end position="37"/>
    </location>
</feature>
<protein>
    <submittedName>
        <fullName evidence="8">Oligopeptide transporter</fullName>
    </submittedName>
</protein>
<keyword evidence="9" id="KW-1185">Reference proteome</keyword>
<name>A0A194X9B0_MOLSC</name>
<dbReference type="InterPro" id="IPR000109">
    <property type="entry name" value="POT_fam"/>
</dbReference>
<dbReference type="InParanoid" id="A0A194X9B0"/>
<dbReference type="Proteomes" id="UP000070700">
    <property type="component" value="Unassembled WGS sequence"/>
</dbReference>
<reference evidence="8 9" key="1">
    <citation type="submission" date="2015-10" db="EMBL/GenBank/DDBJ databases">
        <title>Full genome of DAOMC 229536 Phialocephala scopiformis, a fungal endophyte of spruce producing the potent anti-insectan compound rugulosin.</title>
        <authorList>
            <consortium name="DOE Joint Genome Institute"/>
            <person name="Walker A.K."/>
            <person name="Frasz S.L."/>
            <person name="Seifert K.A."/>
            <person name="Miller J.D."/>
            <person name="Mondo S.J."/>
            <person name="Labutti K."/>
            <person name="Lipzen A."/>
            <person name="Dockter R."/>
            <person name="Kennedy M."/>
            <person name="Grigoriev I.V."/>
            <person name="Spatafora J.W."/>
        </authorList>
    </citation>
    <scope>NUCLEOTIDE SEQUENCE [LARGE SCALE GENOMIC DNA]</scope>
    <source>
        <strain evidence="8 9">CBS 120377</strain>
    </source>
</reference>
<proteinExistence type="inferred from homology"/>
<comment type="similarity">
    <text evidence="2 6">Belongs to the major facilitator superfamily. Proton-dependent oligopeptide transporter (POT/PTR) (TC 2.A.17) family.</text>
</comment>
<evidence type="ECO:0000256" key="2">
    <source>
        <dbReference type="ARBA" id="ARBA00005982"/>
    </source>
</evidence>
<keyword evidence="3 6" id="KW-0812">Transmembrane</keyword>
<keyword evidence="5 7" id="KW-0472">Membrane</keyword>
<evidence type="ECO:0000256" key="5">
    <source>
        <dbReference type="ARBA" id="ARBA00023136"/>
    </source>
</evidence>
<evidence type="ECO:0000256" key="4">
    <source>
        <dbReference type="ARBA" id="ARBA00022989"/>
    </source>
</evidence>
<evidence type="ECO:0000256" key="7">
    <source>
        <dbReference type="SAM" id="Phobius"/>
    </source>
</evidence>
<dbReference type="PROSITE" id="PS01023">
    <property type="entry name" value="PTR2_2"/>
    <property type="match status" value="1"/>
</dbReference>
<dbReference type="GO" id="GO:0006857">
    <property type="term" value="P:oligopeptide transport"/>
    <property type="evidence" value="ECO:0007669"/>
    <property type="project" value="InterPro"/>
</dbReference>